<dbReference type="KEGG" id="bfo:118429865"/>
<dbReference type="OMA" id="HETCSIG"/>
<dbReference type="GO" id="GO:0043130">
    <property type="term" value="F:ubiquitin binding"/>
    <property type="evidence" value="ECO:0007669"/>
    <property type="project" value="InterPro"/>
</dbReference>
<protein>
    <submittedName>
        <fullName evidence="4">Uncharacterized protein LOC118429865</fullName>
    </submittedName>
</protein>
<dbReference type="Pfam" id="PF15750">
    <property type="entry name" value="UBZ_FAAP20"/>
    <property type="match status" value="1"/>
</dbReference>
<dbReference type="PANTHER" id="PTHR37862:SF1">
    <property type="entry name" value="FANCONI ANEMIA CORE COMPLEX-ASSOCIATED PROTEIN 20"/>
    <property type="match status" value="1"/>
</dbReference>
<gene>
    <name evidence="4" type="primary">LOC118429865</name>
</gene>
<proteinExistence type="predicted"/>
<name>A0A9J7M901_BRAFL</name>
<keyword evidence="3" id="KW-1185">Reference proteome</keyword>
<feature type="compositionally biased region" description="Polar residues" evidence="1">
    <location>
        <begin position="220"/>
        <end position="230"/>
    </location>
</feature>
<evidence type="ECO:0000259" key="2">
    <source>
        <dbReference type="PROSITE" id="PS51906"/>
    </source>
</evidence>
<dbReference type="RefSeq" id="XP_035696383.1">
    <property type="nucleotide sequence ID" value="XM_035840490.1"/>
</dbReference>
<reference evidence="3" key="1">
    <citation type="journal article" date="2020" name="Nat. Ecol. Evol.">
        <title>Deeply conserved synteny resolves early events in vertebrate evolution.</title>
        <authorList>
            <person name="Simakov O."/>
            <person name="Marletaz F."/>
            <person name="Yue J.X."/>
            <person name="O'Connell B."/>
            <person name="Jenkins J."/>
            <person name="Brandt A."/>
            <person name="Calef R."/>
            <person name="Tung C.H."/>
            <person name="Huang T.K."/>
            <person name="Schmutz J."/>
            <person name="Satoh N."/>
            <person name="Yu J.K."/>
            <person name="Putnam N.H."/>
            <person name="Green R.E."/>
            <person name="Rokhsar D.S."/>
        </authorList>
    </citation>
    <scope>NUCLEOTIDE SEQUENCE [LARGE SCALE GENOMIC DNA]</scope>
    <source>
        <strain evidence="3">S238N-H82</strain>
    </source>
</reference>
<feature type="compositionally biased region" description="Polar residues" evidence="1">
    <location>
        <begin position="46"/>
        <end position="77"/>
    </location>
</feature>
<dbReference type="InterPro" id="IPR031490">
    <property type="entry name" value="UBZ2_FAAP20"/>
</dbReference>
<organism evidence="3 4">
    <name type="scientific">Branchiostoma floridae</name>
    <name type="common">Florida lancelet</name>
    <name type="synonym">Amphioxus</name>
    <dbReference type="NCBI Taxonomy" id="7739"/>
    <lineage>
        <taxon>Eukaryota</taxon>
        <taxon>Metazoa</taxon>
        <taxon>Chordata</taxon>
        <taxon>Cephalochordata</taxon>
        <taxon>Leptocardii</taxon>
        <taxon>Amphioxiformes</taxon>
        <taxon>Branchiostomatidae</taxon>
        <taxon>Branchiostoma</taxon>
    </lineage>
</organism>
<dbReference type="AlphaFoldDB" id="A0A9J7M901"/>
<dbReference type="InterPro" id="IPR052689">
    <property type="entry name" value="FA_core_complex_assoc"/>
</dbReference>
<feature type="region of interest" description="Disordered" evidence="1">
    <location>
        <begin position="220"/>
        <end position="247"/>
    </location>
</feature>
<accession>A0A9J7M901</accession>
<dbReference type="Proteomes" id="UP000001554">
    <property type="component" value="Chromosome 14"/>
</dbReference>
<dbReference type="CDD" id="cd21965">
    <property type="entry name" value="Zn-C2H2_CALCOCO1_TAX1BP1_like"/>
    <property type="match status" value="1"/>
</dbReference>
<evidence type="ECO:0000313" key="3">
    <source>
        <dbReference type="Proteomes" id="UP000001554"/>
    </source>
</evidence>
<evidence type="ECO:0000313" key="4">
    <source>
        <dbReference type="RefSeq" id="XP_035696383.1"/>
    </source>
</evidence>
<dbReference type="PANTHER" id="PTHR37862">
    <property type="entry name" value="FANCONI ANEMIA CORE COMPLEX-ASSOCIATED PROTEIN 20"/>
    <property type="match status" value="1"/>
</dbReference>
<dbReference type="PROSITE" id="PS51906">
    <property type="entry name" value="ZF_UBZ2"/>
    <property type="match status" value="1"/>
</dbReference>
<reference evidence="4" key="2">
    <citation type="submission" date="2025-08" db="UniProtKB">
        <authorList>
            <consortium name="RefSeq"/>
        </authorList>
    </citation>
    <scope>IDENTIFICATION</scope>
    <source>
        <strain evidence="4">S238N-H82</strain>
        <tissue evidence="4">Testes</tissue>
    </source>
</reference>
<feature type="domain" description="UBZ2-type" evidence="2">
    <location>
        <begin position="250"/>
        <end position="286"/>
    </location>
</feature>
<sequence length="286" mass="30783">MCSIGGTSFQWSPLPSPCTQCMKRRRTEFSPALLNKTGDVVRRESTFQSVRTTTSLTKPTRDTSSIEQRNAKVTSFGSKGKPKPTNGKTAKAPQATSAGDTKKKTTLQENDIEEAARNLSHDQGVRSDLPLRSLKSQGAIKMAGLQDSMHKNAERDQLKYQAIKERGPGGDVKLLASQTAGRKSLPSSVKPKERSTTTNELGRPCRVAPLFKKTASSVRTNVVPGPSTSKAKLKDATGKGQVKSGETGTLRSCPMCQEAFPPGMSQLETDGHIAACLSASSEDIMW</sequence>
<feature type="region of interest" description="Disordered" evidence="1">
    <location>
        <begin position="45"/>
        <end position="106"/>
    </location>
</feature>
<dbReference type="GeneID" id="118429865"/>
<evidence type="ECO:0000256" key="1">
    <source>
        <dbReference type="SAM" id="MobiDB-lite"/>
    </source>
</evidence>
<dbReference type="OrthoDB" id="10063431at2759"/>
<feature type="compositionally biased region" description="Polar residues" evidence="1">
    <location>
        <begin position="177"/>
        <end position="187"/>
    </location>
</feature>
<feature type="region of interest" description="Disordered" evidence="1">
    <location>
        <begin position="177"/>
        <end position="200"/>
    </location>
</feature>